<dbReference type="InterPro" id="IPR001611">
    <property type="entry name" value="Leu-rich_rpt"/>
</dbReference>
<comment type="caution">
    <text evidence="13">The sequence shown here is derived from an EMBL/GenBank/DDBJ whole genome shotgun (WGS) entry which is preliminary data.</text>
</comment>
<feature type="signal peptide" evidence="11">
    <location>
        <begin position="1"/>
        <end position="30"/>
    </location>
</feature>
<feature type="domain" description="Protein kinase" evidence="12">
    <location>
        <begin position="583"/>
        <end position="877"/>
    </location>
</feature>
<dbReference type="PROSITE" id="PS50011">
    <property type="entry name" value="PROTEIN_KINASE_DOM"/>
    <property type="match status" value="1"/>
</dbReference>
<dbReference type="InterPro" id="IPR000719">
    <property type="entry name" value="Prot_kinase_dom"/>
</dbReference>
<dbReference type="EMBL" id="JACMSC010000008">
    <property type="protein sequence ID" value="KAG6511206.1"/>
    <property type="molecule type" value="Genomic_DNA"/>
</dbReference>
<reference evidence="13 14" key="1">
    <citation type="submission" date="2020-08" db="EMBL/GenBank/DDBJ databases">
        <title>Plant Genome Project.</title>
        <authorList>
            <person name="Zhang R.-G."/>
        </authorList>
    </citation>
    <scope>NUCLEOTIDE SEQUENCE [LARGE SCALE GENOMIC DNA]</scope>
    <source>
        <tissue evidence="13">Rhizome</tissue>
    </source>
</reference>
<comment type="subcellular location">
    <subcellularLocation>
        <location evidence="1">Membrane</location>
        <topology evidence="1">Single-pass membrane protein</topology>
    </subcellularLocation>
</comment>
<evidence type="ECO:0000256" key="4">
    <source>
        <dbReference type="ARBA" id="ARBA00022729"/>
    </source>
</evidence>
<evidence type="ECO:0000256" key="9">
    <source>
        <dbReference type="SAM" id="MobiDB-lite"/>
    </source>
</evidence>
<dbReference type="GO" id="GO:0004672">
    <property type="term" value="F:protein kinase activity"/>
    <property type="evidence" value="ECO:0007669"/>
    <property type="project" value="InterPro"/>
</dbReference>
<dbReference type="FunFam" id="3.30.200.20:FF:000394">
    <property type="entry name" value="Leucine-rich repeat receptor-like protein kinase"/>
    <property type="match status" value="1"/>
</dbReference>
<evidence type="ECO:0000313" key="13">
    <source>
        <dbReference type="EMBL" id="KAG6511206.1"/>
    </source>
</evidence>
<keyword evidence="4 11" id="KW-0732">Signal</keyword>
<keyword evidence="14" id="KW-1185">Reference proteome</keyword>
<dbReference type="FunFam" id="3.80.10.10:FF:000129">
    <property type="entry name" value="Leucine-rich repeat receptor-like kinase"/>
    <property type="match status" value="1"/>
</dbReference>
<dbReference type="PANTHER" id="PTHR45631">
    <property type="entry name" value="OS07G0107800 PROTEIN-RELATED"/>
    <property type="match status" value="1"/>
</dbReference>
<evidence type="ECO:0000256" key="7">
    <source>
        <dbReference type="ARBA" id="ARBA00023136"/>
    </source>
</evidence>
<keyword evidence="3 10" id="KW-0812">Transmembrane</keyword>
<sequence>MSCIIVSSIPLIFCFIMLGITCTVIDTVGGQPSYSGFISIDCGISSDSTYIDSITSIPYVSDDQFINTGVKANISSNYITSALERQLSTLRSFPDGSRNCYLLNVTQGEKYLVRASLMYGNYDGQNRASVENPLLFDLYLDYNLWRIVKITDAAEVHRPESIFVASADTVSVCLIKSGTGIPFISALELRLFDRNLDPYTNETQTVALTYRYNVMPTTNRSIRFPDDIYDRIWEPFTWHSDWNMISTTSSVRSNFGNYFKPPSAVMQTAATPTNSSHLLFQFDYVNMGALVNQFYFVFHFSELVPNTTRAFNIDLNGNYWFKNCSPPYLVATFVCSAVPDSDSLHYQWSLDSSGVSQLPPILNALEVFTPIYHTNVPTDSGDVDAITTIMGRYQLEKNWIGDPCAPKEYAWDGLSCSYNSNSTNIETVILSSNALTGVISDDFGMFKQIKYLDLSHNNLTGKIPNVLGTLSSLRVLNLSGNNLSGSVPDSLLQKSLNESLILILEDNPNLTCTNGTPCKLTAEIGKAKKIPILVIVMTVCVVVIVVFLLVFFFVRRRKAKSTGGTLKLKARPFTYLELKKVTNNFENLIGKGGFGNVYRGSLSDGTPVAVKARSQSSEQGTKQYFAEVQHLIRIHHKHLVSIHGYCMEGNYMALVYEYMANGNLNDHIIGKTVSDITSDWKKRLQIVIEAARGLEYLHHGCTPPLVHRDVKSTSILLNEKLEAKIADFGLSKAIQNDTSNVRTADSLLSRGIQYGVTNTTASDVAGTPGYVDPEYCSTLEYSEKSDVFSFGVVLLELITGQPPILKAVPDGMSYIVNRMHEMLRRGNIDAIIDSRLQNIYDINSVRRTADLALQCTSDVPSERPTMTEVITELNESLKLQTSHERTINFESNDSLQTRTNEISQSSAPEIEEFSSLSAR</sequence>
<feature type="binding site" evidence="8">
    <location>
        <position position="611"/>
    </location>
    <ligand>
        <name>ATP</name>
        <dbReference type="ChEBI" id="CHEBI:30616"/>
    </ligand>
</feature>
<evidence type="ECO:0000259" key="12">
    <source>
        <dbReference type="PROSITE" id="PS50011"/>
    </source>
</evidence>
<keyword evidence="8" id="KW-0067">ATP-binding</keyword>
<dbReference type="Pfam" id="PF12819">
    <property type="entry name" value="Malectin_like"/>
    <property type="match status" value="1"/>
</dbReference>
<dbReference type="GO" id="GO:0016020">
    <property type="term" value="C:membrane"/>
    <property type="evidence" value="ECO:0007669"/>
    <property type="project" value="UniProtKB-SubCell"/>
</dbReference>
<protein>
    <recommendedName>
        <fullName evidence="12">Protein kinase domain-containing protein</fullName>
    </recommendedName>
</protein>
<gene>
    <name evidence="13" type="ORF">ZIOFF_029262</name>
</gene>
<keyword evidence="8" id="KW-0547">Nucleotide-binding</keyword>
<feature type="compositionally biased region" description="Polar residues" evidence="9">
    <location>
        <begin position="891"/>
        <end position="907"/>
    </location>
</feature>
<evidence type="ECO:0000256" key="3">
    <source>
        <dbReference type="ARBA" id="ARBA00022692"/>
    </source>
</evidence>
<dbReference type="Proteomes" id="UP000734854">
    <property type="component" value="Unassembled WGS sequence"/>
</dbReference>
<dbReference type="PANTHER" id="PTHR45631:SF202">
    <property type="entry name" value="SENESCENCE-INDUCED RECEPTOR-LIKE SERINE_THREONINE-PROTEIN KINASE"/>
    <property type="match status" value="1"/>
</dbReference>
<evidence type="ECO:0000256" key="5">
    <source>
        <dbReference type="ARBA" id="ARBA00022737"/>
    </source>
</evidence>
<dbReference type="OrthoDB" id="683166at2759"/>
<evidence type="ECO:0000256" key="8">
    <source>
        <dbReference type="PROSITE-ProRule" id="PRU10141"/>
    </source>
</evidence>
<keyword evidence="6 10" id="KW-1133">Transmembrane helix</keyword>
<evidence type="ECO:0000256" key="6">
    <source>
        <dbReference type="ARBA" id="ARBA00022989"/>
    </source>
</evidence>
<dbReference type="AlphaFoldDB" id="A0A8J5GWE7"/>
<evidence type="ECO:0000256" key="11">
    <source>
        <dbReference type="SAM" id="SignalP"/>
    </source>
</evidence>
<dbReference type="Pfam" id="PF00069">
    <property type="entry name" value="Pkinase"/>
    <property type="match status" value="1"/>
</dbReference>
<feature type="transmembrane region" description="Helical" evidence="10">
    <location>
        <begin position="530"/>
        <end position="554"/>
    </location>
</feature>
<evidence type="ECO:0000256" key="10">
    <source>
        <dbReference type="SAM" id="Phobius"/>
    </source>
</evidence>
<dbReference type="Pfam" id="PF13855">
    <property type="entry name" value="LRR_8"/>
    <property type="match status" value="1"/>
</dbReference>
<dbReference type="CDD" id="cd14066">
    <property type="entry name" value="STKc_IRAK"/>
    <property type="match status" value="1"/>
</dbReference>
<evidence type="ECO:0000256" key="1">
    <source>
        <dbReference type="ARBA" id="ARBA00004167"/>
    </source>
</evidence>
<dbReference type="GO" id="GO:0005524">
    <property type="term" value="F:ATP binding"/>
    <property type="evidence" value="ECO:0007669"/>
    <property type="project" value="UniProtKB-UniRule"/>
</dbReference>
<evidence type="ECO:0000313" key="14">
    <source>
        <dbReference type="Proteomes" id="UP000734854"/>
    </source>
</evidence>
<accession>A0A8J5GWE7</accession>
<dbReference type="PROSITE" id="PS00107">
    <property type="entry name" value="PROTEIN_KINASE_ATP"/>
    <property type="match status" value="1"/>
</dbReference>
<keyword evidence="2" id="KW-0433">Leucine-rich repeat</keyword>
<proteinExistence type="predicted"/>
<name>A0A8J5GWE7_ZINOF</name>
<feature type="chain" id="PRO_5035259682" description="Protein kinase domain-containing protein" evidence="11">
    <location>
        <begin position="31"/>
        <end position="919"/>
    </location>
</feature>
<keyword evidence="7 10" id="KW-0472">Membrane</keyword>
<dbReference type="InterPro" id="IPR017441">
    <property type="entry name" value="Protein_kinase_ATP_BS"/>
</dbReference>
<dbReference type="InterPro" id="IPR024788">
    <property type="entry name" value="Malectin-like_Carb-bd_dom"/>
</dbReference>
<evidence type="ECO:0000256" key="2">
    <source>
        <dbReference type="ARBA" id="ARBA00022614"/>
    </source>
</evidence>
<organism evidence="13 14">
    <name type="scientific">Zingiber officinale</name>
    <name type="common">Ginger</name>
    <name type="synonym">Amomum zingiber</name>
    <dbReference type="NCBI Taxonomy" id="94328"/>
    <lineage>
        <taxon>Eukaryota</taxon>
        <taxon>Viridiplantae</taxon>
        <taxon>Streptophyta</taxon>
        <taxon>Embryophyta</taxon>
        <taxon>Tracheophyta</taxon>
        <taxon>Spermatophyta</taxon>
        <taxon>Magnoliopsida</taxon>
        <taxon>Liliopsida</taxon>
        <taxon>Zingiberales</taxon>
        <taxon>Zingiberaceae</taxon>
        <taxon>Zingiber</taxon>
    </lineage>
</organism>
<feature type="region of interest" description="Disordered" evidence="9">
    <location>
        <begin position="891"/>
        <end position="919"/>
    </location>
</feature>
<keyword evidence="5" id="KW-0677">Repeat</keyword>
<dbReference type="PROSITE" id="PS51450">
    <property type="entry name" value="LRR"/>
    <property type="match status" value="1"/>
</dbReference>